<dbReference type="Pfam" id="PF13439">
    <property type="entry name" value="Glyco_transf_4"/>
    <property type="match status" value="1"/>
</dbReference>
<keyword evidence="4" id="KW-1185">Reference proteome</keyword>
<feature type="domain" description="Glycosyl transferase family 1" evidence="1">
    <location>
        <begin position="205"/>
        <end position="352"/>
    </location>
</feature>
<keyword evidence="3" id="KW-0808">Transferase</keyword>
<evidence type="ECO:0000259" key="2">
    <source>
        <dbReference type="Pfam" id="PF13439"/>
    </source>
</evidence>
<dbReference type="PANTHER" id="PTHR45947:SF14">
    <property type="entry name" value="SLL1723 PROTEIN"/>
    <property type="match status" value="1"/>
</dbReference>
<dbReference type="SUPFAM" id="SSF53756">
    <property type="entry name" value="UDP-Glycosyltransferase/glycogen phosphorylase"/>
    <property type="match status" value="1"/>
</dbReference>
<evidence type="ECO:0000313" key="4">
    <source>
        <dbReference type="Proteomes" id="UP000192342"/>
    </source>
</evidence>
<dbReference type="STRING" id="1317117.ATO7_04630"/>
<sequence>MVVNQFPELSETFVVDQVRGLKARGFRVTVLRRRPGAAVDQLQALESEFSPTSWQPVQPRWRRWVRNAMALMRMRPKQAWQLLADDLRGELVPLMAAIQLGGHTDVYHAHFGPQGELLARLRLLGLLKQPLVVSLHGYDLTRVAAGCMPNYRYLKGGADRVIVTTGFMQSKAESIGLGASQVQRLPLGIELEDFVFQTRHWMPGQPLHLLTVARLVPQKALDRAILAVASLVQQGIEVRYRIIGDGPCRRNLLNLCREQGVEHCVEFLGGVPREVVKQQLADNHLFLFPCTVSDLGDEEGQGIVLLEAQACGLPILTTQHGGIPETVASGLSAFVVRDDQDAVNKGLVALLDAHAKWPEMAAHGRDHVARNFTVNQHLDGLQSIYAGLVAMKHAYEH</sequence>
<comment type="caution">
    <text evidence="3">The sequence shown here is derived from an EMBL/GenBank/DDBJ whole genome shotgun (WGS) entry which is preliminary data.</text>
</comment>
<evidence type="ECO:0000313" key="3">
    <source>
        <dbReference type="EMBL" id="ORE89135.1"/>
    </source>
</evidence>
<dbReference type="Gene3D" id="3.40.50.2000">
    <property type="entry name" value="Glycogen Phosphorylase B"/>
    <property type="match status" value="2"/>
</dbReference>
<evidence type="ECO:0000259" key="1">
    <source>
        <dbReference type="Pfam" id="PF00534"/>
    </source>
</evidence>
<dbReference type="Pfam" id="PF00534">
    <property type="entry name" value="Glycos_transf_1"/>
    <property type="match status" value="1"/>
</dbReference>
<name>A0A1Y1SHJ0_9GAMM</name>
<gene>
    <name evidence="3" type="ORF">ATO7_04630</name>
</gene>
<dbReference type="InterPro" id="IPR001296">
    <property type="entry name" value="Glyco_trans_1"/>
</dbReference>
<proteinExistence type="predicted"/>
<dbReference type="AlphaFoldDB" id="A0A1Y1SHJ0"/>
<dbReference type="GO" id="GO:0016757">
    <property type="term" value="F:glycosyltransferase activity"/>
    <property type="evidence" value="ECO:0007669"/>
    <property type="project" value="InterPro"/>
</dbReference>
<protein>
    <submittedName>
        <fullName evidence="3">Glycosyltransferase</fullName>
    </submittedName>
</protein>
<accession>A0A1Y1SHJ0</accession>
<feature type="domain" description="Glycosyltransferase subfamily 4-like N-terminal" evidence="2">
    <location>
        <begin position="11"/>
        <end position="192"/>
    </location>
</feature>
<organism evidence="3 4">
    <name type="scientific">Oceanococcus atlanticus</name>
    <dbReference type="NCBI Taxonomy" id="1317117"/>
    <lineage>
        <taxon>Bacteria</taxon>
        <taxon>Pseudomonadati</taxon>
        <taxon>Pseudomonadota</taxon>
        <taxon>Gammaproteobacteria</taxon>
        <taxon>Chromatiales</taxon>
        <taxon>Oceanococcaceae</taxon>
        <taxon>Oceanococcus</taxon>
    </lineage>
</organism>
<dbReference type="EMBL" id="AQQV01000001">
    <property type="protein sequence ID" value="ORE89135.1"/>
    <property type="molecule type" value="Genomic_DNA"/>
</dbReference>
<dbReference type="InterPro" id="IPR028098">
    <property type="entry name" value="Glyco_trans_4-like_N"/>
</dbReference>
<dbReference type="Proteomes" id="UP000192342">
    <property type="component" value="Unassembled WGS sequence"/>
</dbReference>
<dbReference type="PANTHER" id="PTHR45947">
    <property type="entry name" value="SULFOQUINOVOSYL TRANSFERASE SQD2"/>
    <property type="match status" value="1"/>
</dbReference>
<dbReference type="InterPro" id="IPR050194">
    <property type="entry name" value="Glycosyltransferase_grp1"/>
</dbReference>
<reference evidence="3 4" key="1">
    <citation type="submission" date="2013-04" db="EMBL/GenBank/DDBJ databases">
        <title>Oceanococcus atlanticus 22II-S10r2 Genome Sequencing.</title>
        <authorList>
            <person name="Lai Q."/>
            <person name="Li G."/>
            <person name="Shao Z."/>
        </authorList>
    </citation>
    <scope>NUCLEOTIDE SEQUENCE [LARGE SCALE GENOMIC DNA]</scope>
    <source>
        <strain evidence="3 4">22II-S10r2</strain>
    </source>
</reference>